<reference evidence="2 3" key="1">
    <citation type="journal article" date="2021" name="Astrobiology">
        <title>Bacterial Cellulose Retains Robustness but Its Synthesis Declines After Exposure to a Mars-Like Environment Simulated Outside the International Space Station.</title>
        <authorList>
            <person name="Orlovska I."/>
            <person name="Podolich O."/>
            <person name="Kukharenko O."/>
            <person name="Zaets I."/>
            <person name="Reva O."/>
            <person name="Khirunenko L."/>
            <person name="Zmejkoski D."/>
            <person name="Rogalsky S."/>
            <person name="Barh D."/>
            <person name="Tiwari S."/>
            <person name="Kumavath R."/>
            <person name="Goes-Neto A."/>
            <person name="Azevedo V."/>
            <person name="Brenig B."/>
            <person name="Ghosh P."/>
            <person name="de Vera J.P."/>
            <person name="Kozyrovska N."/>
        </authorList>
    </citation>
    <scope>NUCLEOTIDE SEQUENCE [LARGE SCALE GENOMIC DNA]</scope>
    <source>
        <strain evidence="2 3">IMBG 311</strain>
    </source>
</reference>
<feature type="region of interest" description="Disordered" evidence="1">
    <location>
        <begin position="64"/>
        <end position="94"/>
    </location>
</feature>
<comment type="caution">
    <text evidence="2">The sequence shown here is derived from an EMBL/GenBank/DDBJ whole genome shotgun (WGS) entry which is preliminary data.</text>
</comment>
<name>A0ABS5SR33_9PROT</name>
<evidence type="ECO:0000313" key="3">
    <source>
        <dbReference type="Proteomes" id="UP001519538"/>
    </source>
</evidence>
<protein>
    <submittedName>
        <fullName evidence="2">Uncharacterized protein</fullName>
    </submittedName>
</protein>
<evidence type="ECO:0000313" key="2">
    <source>
        <dbReference type="EMBL" id="MBT0676680.1"/>
    </source>
</evidence>
<keyword evidence="3" id="KW-1185">Reference proteome</keyword>
<sequence>MTDKTTPAITREIILRRPVYTQPGRRPSPAGTTITVAAAEAAMLVSRGFAVYPGTPAAAHIATISPNGPGEPPPEQVAASMPPAPAPVKEKPTA</sequence>
<proteinExistence type="predicted"/>
<evidence type="ECO:0000256" key="1">
    <source>
        <dbReference type="SAM" id="MobiDB-lite"/>
    </source>
</evidence>
<accession>A0ABS5SR33</accession>
<gene>
    <name evidence="2" type="ORF">HNO79_14960</name>
</gene>
<dbReference type="EMBL" id="JABLUU010000022">
    <property type="protein sequence ID" value="MBT0676680.1"/>
    <property type="molecule type" value="Genomic_DNA"/>
</dbReference>
<dbReference type="Proteomes" id="UP001519538">
    <property type="component" value="Unassembled WGS sequence"/>
</dbReference>
<organism evidence="2 3">
    <name type="scientific">Komagataeibacter oboediens</name>
    <dbReference type="NCBI Taxonomy" id="65958"/>
    <lineage>
        <taxon>Bacteria</taxon>
        <taxon>Pseudomonadati</taxon>
        <taxon>Pseudomonadota</taxon>
        <taxon>Alphaproteobacteria</taxon>
        <taxon>Acetobacterales</taxon>
        <taxon>Acetobacteraceae</taxon>
        <taxon>Komagataeibacter</taxon>
    </lineage>
</organism>
<dbReference type="RefSeq" id="WP_214164770.1">
    <property type="nucleotide sequence ID" value="NZ_JABLUU010000022.1"/>
</dbReference>
<dbReference type="GeneID" id="79189049"/>